<keyword evidence="3" id="KW-1185">Reference proteome</keyword>
<feature type="region of interest" description="Disordered" evidence="1">
    <location>
        <begin position="28"/>
        <end position="75"/>
    </location>
</feature>
<evidence type="ECO:0000313" key="3">
    <source>
        <dbReference type="Proteomes" id="UP001279734"/>
    </source>
</evidence>
<proteinExistence type="predicted"/>
<evidence type="ECO:0000313" key="2">
    <source>
        <dbReference type="EMBL" id="GMH25409.1"/>
    </source>
</evidence>
<accession>A0AAD3Y2X6</accession>
<organism evidence="2 3">
    <name type="scientific">Nepenthes gracilis</name>
    <name type="common">Slender pitcher plant</name>
    <dbReference type="NCBI Taxonomy" id="150966"/>
    <lineage>
        <taxon>Eukaryota</taxon>
        <taxon>Viridiplantae</taxon>
        <taxon>Streptophyta</taxon>
        <taxon>Embryophyta</taxon>
        <taxon>Tracheophyta</taxon>
        <taxon>Spermatophyta</taxon>
        <taxon>Magnoliopsida</taxon>
        <taxon>eudicotyledons</taxon>
        <taxon>Gunneridae</taxon>
        <taxon>Pentapetalae</taxon>
        <taxon>Caryophyllales</taxon>
        <taxon>Nepenthaceae</taxon>
        <taxon>Nepenthes</taxon>
    </lineage>
</organism>
<dbReference type="AlphaFoldDB" id="A0AAD3Y2X6"/>
<feature type="compositionally biased region" description="Polar residues" evidence="1">
    <location>
        <begin position="154"/>
        <end position="176"/>
    </location>
</feature>
<reference evidence="2" key="1">
    <citation type="submission" date="2023-05" db="EMBL/GenBank/DDBJ databases">
        <title>Nepenthes gracilis genome sequencing.</title>
        <authorList>
            <person name="Fukushima K."/>
        </authorList>
    </citation>
    <scope>NUCLEOTIDE SEQUENCE</scope>
    <source>
        <strain evidence="2">SING2019-196</strain>
    </source>
</reference>
<evidence type="ECO:0000256" key="1">
    <source>
        <dbReference type="SAM" id="MobiDB-lite"/>
    </source>
</evidence>
<sequence>MWLPPTNGGLQNKHPRSCPTLQFKLQLKSTNFPHTKSAYENGNLPSKPNRQKSPRQSIHPAANQTGIHRKPDQARQTVTAVIKNGNIRTEVHVSQSESAKPPAFQYRKDATSALPLQEGKPGHISKSGKHNSRKLQPTSARPNRSHLHICKDQANANRPRSSNLNPRTENQQSEIN</sequence>
<name>A0AAD3Y2X6_NEPGR</name>
<comment type="caution">
    <text evidence="2">The sequence shown here is derived from an EMBL/GenBank/DDBJ whole genome shotgun (WGS) entry which is preliminary data.</text>
</comment>
<protein>
    <submittedName>
        <fullName evidence="2">Uncharacterized protein</fullName>
    </submittedName>
</protein>
<gene>
    <name evidence="2" type="ORF">Nepgr_027252</name>
</gene>
<dbReference type="EMBL" id="BSYO01000029">
    <property type="protein sequence ID" value="GMH25409.1"/>
    <property type="molecule type" value="Genomic_DNA"/>
</dbReference>
<dbReference type="Proteomes" id="UP001279734">
    <property type="component" value="Unassembled WGS sequence"/>
</dbReference>
<feature type="region of interest" description="Disordered" evidence="1">
    <location>
        <begin position="87"/>
        <end position="176"/>
    </location>
</feature>
<feature type="compositionally biased region" description="Polar residues" evidence="1">
    <location>
        <begin position="28"/>
        <end position="48"/>
    </location>
</feature>